<proteinExistence type="predicted"/>
<gene>
    <name evidence="2" type="ORF">QOZ93_002473</name>
</gene>
<feature type="transmembrane region" description="Helical" evidence="1">
    <location>
        <begin position="183"/>
        <end position="202"/>
    </location>
</feature>
<feature type="transmembrane region" description="Helical" evidence="1">
    <location>
        <begin position="63"/>
        <end position="81"/>
    </location>
</feature>
<keyword evidence="1" id="KW-1133">Transmembrane helix</keyword>
<dbReference type="Pfam" id="PF04307">
    <property type="entry name" value="YdjM"/>
    <property type="match status" value="1"/>
</dbReference>
<accession>A0ABU0JUE2</accession>
<dbReference type="PANTHER" id="PTHR35531:SF1">
    <property type="entry name" value="INNER MEMBRANE PROTEIN YBCI-RELATED"/>
    <property type="match status" value="1"/>
</dbReference>
<dbReference type="PANTHER" id="PTHR35531">
    <property type="entry name" value="INNER MEMBRANE PROTEIN YBCI-RELATED"/>
    <property type="match status" value="1"/>
</dbReference>
<evidence type="ECO:0000313" key="3">
    <source>
        <dbReference type="Proteomes" id="UP001224418"/>
    </source>
</evidence>
<name>A0ABU0JUE2_HATLI</name>
<feature type="transmembrane region" description="Helical" evidence="1">
    <location>
        <begin position="131"/>
        <end position="149"/>
    </location>
</feature>
<dbReference type="EMBL" id="JAUSWN010000026">
    <property type="protein sequence ID" value="MDQ0480723.1"/>
    <property type="molecule type" value="Genomic_DNA"/>
</dbReference>
<sequence>MQGKTHAAIGAATYVFFCNKLPGKFNILGMIITICSALLADIDHPKSIVNKYILPIKNEKTKRVFYATVGIIILGFDNIYVRDSGLKAIAAAFIAISLNSHRNGFSHSFLGFVCFSIIGSLLEVKSKIPYFTFYIVIGYAGHLIGDMFTKQGIPLFYPVNNKKVKFPMTYVVGSKKGNAIESVITMMIVLYIGYNLMPWSILPLDAILK</sequence>
<evidence type="ECO:0000256" key="1">
    <source>
        <dbReference type="SAM" id="Phobius"/>
    </source>
</evidence>
<dbReference type="InterPro" id="IPR007404">
    <property type="entry name" value="YdjM-like"/>
</dbReference>
<organism evidence="2 3">
    <name type="scientific">Hathewaya limosa</name>
    <name type="common">Clostridium limosum</name>
    <dbReference type="NCBI Taxonomy" id="1536"/>
    <lineage>
        <taxon>Bacteria</taxon>
        <taxon>Bacillati</taxon>
        <taxon>Bacillota</taxon>
        <taxon>Clostridia</taxon>
        <taxon>Eubacteriales</taxon>
        <taxon>Clostridiaceae</taxon>
        <taxon>Hathewaya</taxon>
    </lineage>
</organism>
<feature type="transmembrane region" description="Helical" evidence="1">
    <location>
        <begin position="25"/>
        <end position="42"/>
    </location>
</feature>
<keyword evidence="1" id="KW-0472">Membrane</keyword>
<keyword evidence="3" id="KW-1185">Reference proteome</keyword>
<feature type="transmembrane region" description="Helical" evidence="1">
    <location>
        <begin position="105"/>
        <end position="124"/>
    </location>
</feature>
<evidence type="ECO:0000313" key="2">
    <source>
        <dbReference type="EMBL" id="MDQ0480723.1"/>
    </source>
</evidence>
<protein>
    <submittedName>
        <fullName evidence="2">Inner membrane protein</fullName>
    </submittedName>
</protein>
<keyword evidence="1" id="KW-0812">Transmembrane</keyword>
<dbReference type="RefSeq" id="WP_307356833.1">
    <property type="nucleotide sequence ID" value="NZ_BAAACJ010000034.1"/>
</dbReference>
<reference evidence="2 3" key="1">
    <citation type="submission" date="2023-07" db="EMBL/GenBank/DDBJ databases">
        <title>Genomic Encyclopedia of Type Strains, Phase IV (KMG-IV): sequencing the most valuable type-strain genomes for metagenomic binning, comparative biology and taxonomic classification.</title>
        <authorList>
            <person name="Goeker M."/>
        </authorList>
    </citation>
    <scope>NUCLEOTIDE SEQUENCE [LARGE SCALE GENOMIC DNA]</scope>
    <source>
        <strain evidence="2 3">DSM 1400</strain>
    </source>
</reference>
<comment type="caution">
    <text evidence="2">The sequence shown here is derived from an EMBL/GenBank/DDBJ whole genome shotgun (WGS) entry which is preliminary data.</text>
</comment>
<dbReference type="Proteomes" id="UP001224418">
    <property type="component" value="Unassembled WGS sequence"/>
</dbReference>